<evidence type="ECO:0000313" key="2">
    <source>
        <dbReference type="EMBL" id="CAK7211577.1"/>
    </source>
</evidence>
<feature type="compositionally biased region" description="Low complexity" evidence="1">
    <location>
        <begin position="1071"/>
        <end position="1093"/>
    </location>
</feature>
<protein>
    <recommendedName>
        <fullName evidence="4">Gastric mucin-like protein</fullName>
    </recommendedName>
</protein>
<feature type="region of interest" description="Disordered" evidence="1">
    <location>
        <begin position="1337"/>
        <end position="1358"/>
    </location>
</feature>
<feature type="region of interest" description="Disordered" evidence="1">
    <location>
        <begin position="1398"/>
        <end position="1426"/>
    </location>
</feature>
<feature type="compositionally biased region" description="Polar residues" evidence="1">
    <location>
        <begin position="282"/>
        <end position="300"/>
    </location>
</feature>
<keyword evidence="3" id="KW-1185">Reference proteome</keyword>
<feature type="region of interest" description="Disordered" evidence="1">
    <location>
        <begin position="455"/>
        <end position="505"/>
    </location>
</feature>
<evidence type="ECO:0000256" key="1">
    <source>
        <dbReference type="SAM" id="MobiDB-lite"/>
    </source>
</evidence>
<feature type="region of interest" description="Disordered" evidence="1">
    <location>
        <begin position="184"/>
        <end position="207"/>
    </location>
</feature>
<feature type="compositionally biased region" description="Low complexity" evidence="1">
    <location>
        <begin position="1144"/>
        <end position="1161"/>
    </location>
</feature>
<name>A0ABP0AWH6_9PEZI</name>
<feature type="region of interest" description="Disordered" evidence="1">
    <location>
        <begin position="1041"/>
        <end position="1166"/>
    </location>
</feature>
<feature type="region of interest" description="Disordered" evidence="1">
    <location>
        <begin position="1252"/>
        <end position="1306"/>
    </location>
</feature>
<gene>
    <name evidence="2" type="ORF">SEUCBS140593_001219</name>
</gene>
<organism evidence="2 3">
    <name type="scientific">Sporothrix eucalyptigena</name>
    <dbReference type="NCBI Taxonomy" id="1812306"/>
    <lineage>
        <taxon>Eukaryota</taxon>
        <taxon>Fungi</taxon>
        <taxon>Dikarya</taxon>
        <taxon>Ascomycota</taxon>
        <taxon>Pezizomycotina</taxon>
        <taxon>Sordariomycetes</taxon>
        <taxon>Sordariomycetidae</taxon>
        <taxon>Ophiostomatales</taxon>
        <taxon>Ophiostomataceae</taxon>
        <taxon>Sporothrix</taxon>
    </lineage>
</organism>
<feature type="compositionally biased region" description="Polar residues" evidence="1">
    <location>
        <begin position="1398"/>
        <end position="1413"/>
    </location>
</feature>
<feature type="region of interest" description="Disordered" evidence="1">
    <location>
        <begin position="399"/>
        <end position="419"/>
    </location>
</feature>
<feature type="compositionally biased region" description="Low complexity" evidence="1">
    <location>
        <begin position="1274"/>
        <end position="1292"/>
    </location>
</feature>
<feature type="region of interest" description="Disordered" evidence="1">
    <location>
        <begin position="115"/>
        <end position="136"/>
    </location>
</feature>
<feature type="compositionally biased region" description="Basic and acidic residues" evidence="1">
    <location>
        <begin position="489"/>
        <end position="498"/>
    </location>
</feature>
<feature type="region of interest" description="Disordered" evidence="1">
    <location>
        <begin position="650"/>
        <end position="682"/>
    </location>
</feature>
<dbReference type="EMBL" id="CAWUHD010000007">
    <property type="protein sequence ID" value="CAK7211577.1"/>
    <property type="molecule type" value="Genomic_DNA"/>
</dbReference>
<dbReference type="Proteomes" id="UP001642482">
    <property type="component" value="Unassembled WGS sequence"/>
</dbReference>
<evidence type="ECO:0000313" key="3">
    <source>
        <dbReference type="Proteomes" id="UP001642482"/>
    </source>
</evidence>
<feature type="compositionally biased region" description="Polar residues" evidence="1">
    <location>
        <begin position="1259"/>
        <end position="1273"/>
    </location>
</feature>
<feature type="compositionally biased region" description="Low complexity" evidence="1">
    <location>
        <begin position="589"/>
        <end position="603"/>
    </location>
</feature>
<feature type="region of interest" description="Disordered" evidence="1">
    <location>
        <begin position="582"/>
        <end position="603"/>
    </location>
</feature>
<accession>A0ABP0AWH6</accession>
<sequence>MAKDGPQYSGSLVALEGIHAAAAARRAAALNFLQDNNANSIHKNSTKAPRKIVFLNGGTATSHALCIEAIRRHDVAAGGSLEQAALLFDKLIAHGVAGLDGNTKPSAQEISRLDDIAVDDEDDDHESGNDDDPITKAMRAADALDRKTEGLQPSTHILDLTITKKPRPRSLSLPIHGDLLDLLDAGRRPSQMSTSNNGSSNDDMSDNRTINSRSFYWVPPSMAAGAAGSEIYDVNNFSFISPASPTRGSSPTSTIFPVSMRLDAIASQQQRHQQQQLKKKPSTSPARQFVSYTSASTGETMRTVLLGPAPRGRTARRRPSRLDNQDNNSNTNVDDDDDYKTFFLHRHQPQPRRARSLERKPSIGAGSFSGISSISGFSGFSGSSSGNALGVNMNFFLSTSSRDPSSTRPRRTSNVSDDAASLSATVMGTAGNIPDVPMLPAAAVLEKMTLNKKKSKSNVAALTKASSSPPQKKPQLKLKTSESNMGTSTDRHYVDRGTDASPSASKSFEPVLNIIEDLVIRFDDDESNAINPALELAIQRCRDVDGAHIVHHENATADQKGQLTQAEKDDQLLFDQKTISSALPETPKSSTHGHSSSSSSTVSSSLPLRAAAAAPAANTFSTDDYDPFAPHEYNAGPKLPLPIAIPVAKQAQPPPSIKTPQPFTPAHTPPPQQRLDGELDGEHTGPRFHVLATAKFQTILSLQNALRSALGVYFSPKDTNGTTSIDDANKSNDSPTSVLLSYWPGMTGSSLWVPLFGSQSEAKATGDVYATDMVLAIGSQRDIPSDLMTKITSQLDALSGQSTMEISRGGRLDIRYLIANALQTLAAQQIRSHGTGTEENSLDWLATATSSPPSSSSTHASYVLASLAIAQLDLYLRTYSAASLSPASVRFVLLDYPSELLPVVLALQQLVGPEVIQVATVVMAEAPKYRGDGRQYGFQLLQQASSLKPKLSSPLALDLKSKEPLFMKGNYLLTSAASDIDIAAFVVSVRKRLLSRVVTVSTEKTMTTAEVASQNGMVPLGTTSQKKEDLGRYSALSTATTAAGGLGTGGSNSSRSSKIRTPPRINNLMQSPTLPSPLLINSSPSSGRRSSTTSEKEKKRVTSDSGRSRPLPPPLPLPISTKKPTTPSVSAVRPPKSPAPSIKSQQSHQSQASSLQSFQSQADSWRTTAKTPSYTATATALAPAPVVLPSGRLVAKTIQVNGPAARRAKEQAAVVVNPDLTSTFSITSVRSDNDNLSNWDAGLDVSEDGNYMVDAPSFGNGSTSATSSNDNARSNGNVNGSSNSNGVYSGGYNDEDYDDGEDDDDFENDLEMRRLMPLYMRDRAALLAAKEAAGVRGVRPPPLRNKSSQITGSGPKVPGSVAAARAVSASAMMGSSSMPPVTQQQSMTSLRGKASISSMHSQNSHGSLANKNGNEGKKALKWLGLA</sequence>
<comment type="caution">
    <text evidence="2">The sequence shown here is derived from an EMBL/GenBank/DDBJ whole genome shotgun (WGS) entry which is preliminary data.</text>
</comment>
<reference evidence="2 3" key="1">
    <citation type="submission" date="2024-01" db="EMBL/GenBank/DDBJ databases">
        <authorList>
            <person name="Allen C."/>
            <person name="Tagirdzhanova G."/>
        </authorList>
    </citation>
    <scope>NUCLEOTIDE SEQUENCE [LARGE SCALE GENOMIC DNA]</scope>
</reference>
<evidence type="ECO:0008006" key="4">
    <source>
        <dbReference type="Google" id="ProtNLM"/>
    </source>
</evidence>
<feature type="compositionally biased region" description="Low complexity" evidence="1">
    <location>
        <begin position="1118"/>
        <end position="1128"/>
    </location>
</feature>
<feature type="compositionally biased region" description="Acidic residues" evidence="1">
    <location>
        <begin position="116"/>
        <end position="132"/>
    </location>
</feature>
<feature type="region of interest" description="Disordered" evidence="1">
    <location>
        <begin position="267"/>
        <end position="339"/>
    </location>
</feature>
<feature type="compositionally biased region" description="Acidic residues" evidence="1">
    <location>
        <begin position="1293"/>
        <end position="1306"/>
    </location>
</feature>
<proteinExistence type="predicted"/>